<dbReference type="Gene3D" id="3.40.50.2020">
    <property type="match status" value="2"/>
</dbReference>
<dbReference type="InterPro" id="IPR000836">
    <property type="entry name" value="PRTase_dom"/>
</dbReference>
<dbReference type="PANTHER" id="PTHR10210">
    <property type="entry name" value="RIBOSE-PHOSPHATE DIPHOSPHOKINASE FAMILY MEMBER"/>
    <property type="match status" value="1"/>
</dbReference>
<evidence type="ECO:0000259" key="13">
    <source>
        <dbReference type="Pfam" id="PF13793"/>
    </source>
</evidence>
<comment type="subunit">
    <text evidence="12">Homohexamer.</text>
</comment>
<evidence type="ECO:0000256" key="1">
    <source>
        <dbReference type="ARBA" id="ARBA00004996"/>
    </source>
</evidence>
<organism evidence="14 15">
    <name type="scientific">Alkalilimnicola ehrlichii (strain ATCC BAA-1101 / DSM 17681 / MLHE-1)</name>
    <dbReference type="NCBI Taxonomy" id="187272"/>
    <lineage>
        <taxon>Bacteria</taxon>
        <taxon>Pseudomonadati</taxon>
        <taxon>Pseudomonadota</taxon>
        <taxon>Gammaproteobacteria</taxon>
        <taxon>Chromatiales</taxon>
        <taxon>Ectothiorhodospiraceae</taxon>
        <taxon>Alkalilimnicola</taxon>
    </lineage>
</organism>
<dbReference type="PROSITE" id="PS00114">
    <property type="entry name" value="PRPP_SYNTHASE"/>
    <property type="match status" value="1"/>
</dbReference>
<keyword evidence="15" id="KW-1185">Reference proteome</keyword>
<evidence type="ECO:0000256" key="10">
    <source>
        <dbReference type="ARBA" id="ARBA00054914"/>
    </source>
</evidence>
<evidence type="ECO:0000313" key="15">
    <source>
        <dbReference type="Proteomes" id="UP000001962"/>
    </source>
</evidence>
<keyword evidence="5 12" id="KW-0547">Nucleotide-binding</keyword>
<evidence type="ECO:0000256" key="7">
    <source>
        <dbReference type="ARBA" id="ARBA00022840"/>
    </source>
</evidence>
<dbReference type="NCBIfam" id="NF002320">
    <property type="entry name" value="PRK01259.1"/>
    <property type="match status" value="1"/>
</dbReference>
<evidence type="ECO:0000256" key="11">
    <source>
        <dbReference type="ARBA" id="ARBA00061444"/>
    </source>
</evidence>
<dbReference type="GO" id="GO:0009156">
    <property type="term" value="P:ribonucleoside monophosphate biosynthetic process"/>
    <property type="evidence" value="ECO:0007669"/>
    <property type="project" value="InterPro"/>
</dbReference>
<dbReference type="InterPro" id="IPR005946">
    <property type="entry name" value="Rib-P_diPkinase"/>
</dbReference>
<dbReference type="Pfam" id="PF14572">
    <property type="entry name" value="Pribosyl_synth"/>
    <property type="match status" value="1"/>
</dbReference>
<dbReference type="SUPFAM" id="SSF53271">
    <property type="entry name" value="PRTase-like"/>
    <property type="match status" value="1"/>
</dbReference>
<sequence>MNDNGRMMVFAGNSNPQLAESIAEHLKTRLGHAVVGRFSDGEIMVEVNEHVRGKDVFVVQSTCAPSNDNLMELLVIIDALRRSSAARITAVIPYFGYARQDRRPRSQRVPISARLVANMLEAAGVNRVLTVDLHADQIQGFFNIPVDNVYASPMLLGDIWRQLYPRKIVVSPDVGGVVRARAIAKRLDDADLAIIDKRRPRANESKVMNIIGDVQDKTCIIVDDMVDTAGTLCEAAKVLKDKGAFKVVAYITHPVLSGNAINRISESHLDELVVSNTIPLSSEAQSCDKIRQLSIADILAETMRRVSQDESVSELFVE</sequence>
<dbReference type="GO" id="GO:0006015">
    <property type="term" value="P:5-phosphoribose 1-diphosphate biosynthetic process"/>
    <property type="evidence" value="ECO:0007669"/>
    <property type="project" value="UniProtKB-UniRule"/>
</dbReference>
<keyword evidence="6 12" id="KW-0418">Kinase</keyword>
<dbReference type="EMBL" id="CP000453">
    <property type="protein sequence ID" value="ABI55638.1"/>
    <property type="molecule type" value="Genomic_DNA"/>
</dbReference>
<dbReference type="InterPro" id="IPR029099">
    <property type="entry name" value="Pribosyltran_N"/>
</dbReference>
<feature type="binding site" evidence="12">
    <location>
        <position position="223"/>
    </location>
    <ligand>
        <name>D-ribose 5-phosphate</name>
        <dbReference type="ChEBI" id="CHEBI:78346"/>
    </ligand>
</feature>
<dbReference type="HOGENOM" id="CLU_033546_2_0_6"/>
<dbReference type="NCBIfam" id="TIGR01251">
    <property type="entry name" value="ribP_PPkin"/>
    <property type="match status" value="1"/>
</dbReference>
<dbReference type="GO" id="GO:0006164">
    <property type="term" value="P:purine nucleotide biosynthetic process"/>
    <property type="evidence" value="ECO:0007669"/>
    <property type="project" value="TreeGrafter"/>
</dbReference>
<comment type="function">
    <text evidence="10 12">Involved in the biosynthesis of the central metabolite phospho-alpha-D-ribosyl-1-pyrophosphate (PRPP) via the transfer of pyrophosphoryl group from ATP to 1-hydroxyl of ribose-5-phosphate (Rib-5-P).</text>
</comment>
<dbReference type="eggNOG" id="COG0462">
    <property type="taxonomic scope" value="Bacteria"/>
</dbReference>
<evidence type="ECO:0000256" key="3">
    <source>
        <dbReference type="ARBA" id="ARBA00022723"/>
    </source>
</evidence>
<dbReference type="GO" id="GO:0002189">
    <property type="term" value="C:ribose phosphate diphosphokinase complex"/>
    <property type="evidence" value="ECO:0007669"/>
    <property type="project" value="TreeGrafter"/>
</dbReference>
<dbReference type="InterPro" id="IPR029057">
    <property type="entry name" value="PRTase-like"/>
</dbReference>
<dbReference type="UniPathway" id="UPA00087">
    <property type="reaction ID" value="UER00172"/>
</dbReference>
<dbReference type="Proteomes" id="UP000001962">
    <property type="component" value="Chromosome"/>
</dbReference>
<feature type="binding site" evidence="12">
    <location>
        <position position="199"/>
    </location>
    <ligand>
        <name>D-ribose 5-phosphate</name>
        <dbReference type="ChEBI" id="CHEBI:78346"/>
    </ligand>
</feature>
<evidence type="ECO:0000256" key="9">
    <source>
        <dbReference type="ARBA" id="ARBA00049535"/>
    </source>
</evidence>
<keyword evidence="12" id="KW-0963">Cytoplasm</keyword>
<keyword evidence="7 12" id="KW-0067">ATP-binding</keyword>
<feature type="binding site" evidence="12">
    <location>
        <position position="173"/>
    </location>
    <ligand>
        <name>Mg(2+)</name>
        <dbReference type="ChEBI" id="CHEBI:18420"/>
    </ligand>
</feature>
<dbReference type="Pfam" id="PF13793">
    <property type="entry name" value="Pribosyltran_N"/>
    <property type="match status" value="1"/>
</dbReference>
<comment type="pathway">
    <text evidence="1 12">Metabolic intermediate biosynthesis; 5-phospho-alpha-D-ribose 1-diphosphate biosynthesis; 5-phospho-alpha-D-ribose 1-diphosphate from D-ribose 5-phosphate (route I): step 1/1.</text>
</comment>
<dbReference type="InterPro" id="IPR000842">
    <property type="entry name" value="PRib_PP_synth_CS"/>
</dbReference>
<dbReference type="NCBIfam" id="NF003428">
    <property type="entry name" value="PRK04923.1"/>
    <property type="match status" value="1"/>
</dbReference>
<dbReference type="GO" id="GO:0004749">
    <property type="term" value="F:ribose phosphate diphosphokinase activity"/>
    <property type="evidence" value="ECO:0007669"/>
    <property type="project" value="UniProtKB-UniRule"/>
</dbReference>
<comment type="cofactor">
    <cofactor evidence="12">
        <name>Mg(2+)</name>
        <dbReference type="ChEBI" id="CHEBI:18420"/>
    </cofactor>
    <text evidence="12">Binds 2 Mg(2+) ions per subunit.</text>
</comment>
<dbReference type="AlphaFoldDB" id="Q0ABZ9"/>
<keyword evidence="3 12" id="KW-0479">Metal-binding</keyword>
<protein>
    <recommendedName>
        <fullName evidence="12">Ribose-phosphate pyrophosphokinase</fullName>
        <shortName evidence="12">RPPK</shortName>
        <ecNumber evidence="12">2.7.6.1</ecNumber>
    </recommendedName>
    <alternativeName>
        <fullName evidence="12">5-phospho-D-ribosyl alpha-1-diphosphate synthase</fullName>
    </alternativeName>
    <alternativeName>
        <fullName evidence="12">Phosphoribosyl diphosphate synthase</fullName>
    </alternativeName>
    <alternativeName>
        <fullName evidence="12">Phosphoribosyl pyrophosphate synthase</fullName>
        <shortName evidence="12">P-Rib-PP synthase</shortName>
        <shortName evidence="12">PRPP synthase</shortName>
        <shortName evidence="12">PRPPase</shortName>
    </alternativeName>
</protein>
<feature type="domain" description="Ribose-phosphate pyrophosphokinase N-terminal" evidence="13">
    <location>
        <begin position="7"/>
        <end position="124"/>
    </location>
</feature>
<dbReference type="GO" id="GO:0005737">
    <property type="term" value="C:cytoplasm"/>
    <property type="evidence" value="ECO:0007669"/>
    <property type="project" value="UniProtKB-SubCell"/>
</dbReference>
<feature type="binding site" evidence="12">
    <location>
        <begin position="227"/>
        <end position="231"/>
    </location>
    <ligand>
        <name>D-ribose 5-phosphate</name>
        <dbReference type="ChEBI" id="CHEBI:78346"/>
    </ligand>
</feature>
<evidence type="ECO:0000256" key="4">
    <source>
        <dbReference type="ARBA" id="ARBA00022727"/>
    </source>
</evidence>
<comment type="similarity">
    <text evidence="11 12">Belongs to the ribose-phosphate pyrophosphokinase family. Class I subfamily.</text>
</comment>
<reference evidence="15" key="1">
    <citation type="submission" date="2006-08" db="EMBL/GenBank/DDBJ databases">
        <title>Complete sequence of Alkalilimnicola ehrilichei MLHE-1.</title>
        <authorList>
            <person name="Copeland A."/>
            <person name="Lucas S."/>
            <person name="Lapidus A."/>
            <person name="Barry K."/>
            <person name="Detter J.C."/>
            <person name="Glavina del Rio T."/>
            <person name="Hammon N."/>
            <person name="Israni S."/>
            <person name="Dalin E."/>
            <person name="Tice H."/>
            <person name="Pitluck S."/>
            <person name="Sims D."/>
            <person name="Brettin T."/>
            <person name="Bruce D."/>
            <person name="Han C."/>
            <person name="Tapia R."/>
            <person name="Gilna P."/>
            <person name="Schmutz J."/>
            <person name="Larimer F."/>
            <person name="Land M."/>
            <person name="Hauser L."/>
            <person name="Kyrpides N."/>
            <person name="Mikhailova N."/>
            <person name="Oremland R.S."/>
            <person name="Hoeft S.E."/>
            <person name="Switzer-Blum J."/>
            <person name="Kulp T."/>
            <person name="King G."/>
            <person name="Tabita R."/>
            <person name="Witte B."/>
            <person name="Santini J.M."/>
            <person name="Basu P."/>
            <person name="Hollibaugh J.T."/>
            <person name="Xie G."/>
            <person name="Stolz J.F."/>
            <person name="Richardson P."/>
        </authorList>
    </citation>
    <scope>NUCLEOTIDE SEQUENCE [LARGE SCALE GENOMIC DNA]</scope>
    <source>
        <strain evidence="15">ATCC BAA-1101 / DSM 17681 / MLHE-1</strain>
    </source>
</reference>
<dbReference type="GO" id="GO:0016301">
    <property type="term" value="F:kinase activity"/>
    <property type="evidence" value="ECO:0007669"/>
    <property type="project" value="UniProtKB-KW"/>
</dbReference>
<feature type="binding site" evidence="12">
    <location>
        <position position="134"/>
    </location>
    <ligand>
        <name>Mg(2+)</name>
        <dbReference type="ChEBI" id="CHEBI:18420"/>
    </ligand>
</feature>
<dbReference type="PANTHER" id="PTHR10210:SF41">
    <property type="entry name" value="RIBOSE-PHOSPHATE PYROPHOSPHOKINASE 1, CHLOROPLASTIC"/>
    <property type="match status" value="1"/>
</dbReference>
<dbReference type="InterPro" id="IPR037515">
    <property type="entry name" value="Rib-P_diPkinase_bac"/>
</dbReference>
<proteinExistence type="inferred from homology"/>
<dbReference type="KEGG" id="aeh:Mlg_0283"/>
<dbReference type="SMART" id="SM01400">
    <property type="entry name" value="Pribosyltran_N"/>
    <property type="match status" value="1"/>
</dbReference>
<comment type="catalytic activity">
    <reaction evidence="9 12">
        <text>D-ribose 5-phosphate + ATP = 5-phospho-alpha-D-ribose 1-diphosphate + AMP + H(+)</text>
        <dbReference type="Rhea" id="RHEA:15609"/>
        <dbReference type="ChEBI" id="CHEBI:15378"/>
        <dbReference type="ChEBI" id="CHEBI:30616"/>
        <dbReference type="ChEBI" id="CHEBI:58017"/>
        <dbReference type="ChEBI" id="CHEBI:78346"/>
        <dbReference type="ChEBI" id="CHEBI:456215"/>
        <dbReference type="EC" id="2.7.6.1"/>
    </reaction>
</comment>
<name>Q0ABZ9_ALKEH</name>
<keyword evidence="2 12" id="KW-0808">Transferase</keyword>
<dbReference type="GO" id="GO:0000287">
    <property type="term" value="F:magnesium ion binding"/>
    <property type="evidence" value="ECO:0007669"/>
    <property type="project" value="UniProtKB-UniRule"/>
</dbReference>
<feature type="active site" evidence="12">
    <location>
        <position position="197"/>
    </location>
</feature>
<feature type="binding site" evidence="12">
    <location>
        <begin position="99"/>
        <end position="100"/>
    </location>
    <ligand>
        <name>ATP</name>
        <dbReference type="ChEBI" id="CHEBI:30616"/>
    </ligand>
</feature>
<dbReference type="FunFam" id="3.40.50.2020:FF:000001">
    <property type="entry name" value="Ribose-phosphate pyrophosphokinase"/>
    <property type="match status" value="1"/>
</dbReference>
<keyword evidence="8 12" id="KW-0460">Magnesium</keyword>
<gene>
    <name evidence="12" type="primary">prs</name>
    <name evidence="14" type="ordered locus">Mlg_0283</name>
</gene>
<evidence type="ECO:0000256" key="12">
    <source>
        <dbReference type="HAMAP-Rule" id="MF_00583"/>
    </source>
</evidence>
<evidence type="ECO:0000256" key="5">
    <source>
        <dbReference type="ARBA" id="ARBA00022741"/>
    </source>
</evidence>
<keyword evidence="4 12" id="KW-0545">Nucleotide biosynthesis</keyword>
<accession>Q0ABZ9</accession>
<dbReference type="RefSeq" id="WP_011628034.1">
    <property type="nucleotide sequence ID" value="NC_008340.1"/>
</dbReference>
<evidence type="ECO:0000313" key="14">
    <source>
        <dbReference type="EMBL" id="ABI55638.1"/>
    </source>
</evidence>
<dbReference type="HAMAP" id="MF_00583_B">
    <property type="entry name" value="RibP_PPkinase_B"/>
    <property type="match status" value="1"/>
</dbReference>
<dbReference type="GO" id="GO:0005524">
    <property type="term" value="F:ATP binding"/>
    <property type="evidence" value="ECO:0007669"/>
    <property type="project" value="UniProtKB-KW"/>
</dbReference>
<dbReference type="CDD" id="cd06223">
    <property type="entry name" value="PRTases_typeI"/>
    <property type="match status" value="1"/>
</dbReference>
<evidence type="ECO:0000256" key="8">
    <source>
        <dbReference type="ARBA" id="ARBA00022842"/>
    </source>
</evidence>
<evidence type="ECO:0000256" key="2">
    <source>
        <dbReference type="ARBA" id="ARBA00022679"/>
    </source>
</evidence>
<dbReference type="EC" id="2.7.6.1" evidence="12"/>
<evidence type="ECO:0000256" key="6">
    <source>
        <dbReference type="ARBA" id="ARBA00022777"/>
    </source>
</evidence>
<feature type="binding site" evidence="12">
    <location>
        <begin position="40"/>
        <end position="42"/>
    </location>
    <ligand>
        <name>ATP</name>
        <dbReference type="ChEBI" id="CHEBI:30616"/>
    </ligand>
</feature>
<comment type="subcellular location">
    <subcellularLocation>
        <location evidence="12">Cytoplasm</location>
    </subcellularLocation>
</comment>